<dbReference type="InterPro" id="IPR048020">
    <property type="entry name" value="Transpos_IS3"/>
</dbReference>
<dbReference type="Pfam" id="PF13333">
    <property type="entry name" value="rve_2"/>
    <property type="match status" value="1"/>
</dbReference>
<gene>
    <name evidence="4" type="ORF">FOC47_15085</name>
    <name evidence="3" type="ORF">G5B26_15290</name>
    <name evidence="5" type="ORF">SAMN05216521_102829</name>
</gene>
<dbReference type="NCBIfam" id="TIGR01643">
    <property type="entry name" value="YD_repeat_2x"/>
    <property type="match status" value="2"/>
</dbReference>
<dbReference type="InterPro" id="IPR022385">
    <property type="entry name" value="Rhs_assc_core"/>
</dbReference>
<dbReference type="GO" id="GO:0015074">
    <property type="term" value="P:DNA integration"/>
    <property type="evidence" value="ECO:0007669"/>
    <property type="project" value="InterPro"/>
</dbReference>
<reference evidence="3 8" key="3">
    <citation type="journal article" date="2020" name="Cell Host Microbe">
        <title>Functional and Genomic Variation between Human-Derived Isolates of Lachnospiraceae Reveals Inter- and Intra-Species Diversity.</title>
        <authorList>
            <person name="Sorbara M.T."/>
            <person name="Littmann E.R."/>
            <person name="Fontana E."/>
            <person name="Moody T.U."/>
            <person name="Kohout C.E."/>
            <person name="Gjonbalaj M."/>
            <person name="Eaton V."/>
            <person name="Seok R."/>
            <person name="Leiner I.M."/>
            <person name="Pamer E.G."/>
        </authorList>
    </citation>
    <scope>NUCLEOTIDE SEQUENCE [LARGE SCALE GENOMIC DNA]</scope>
    <source>
        <strain evidence="3 8">MSK.2.26</strain>
    </source>
</reference>
<feature type="region of interest" description="Disordered" evidence="1">
    <location>
        <begin position="430"/>
        <end position="456"/>
    </location>
</feature>
<dbReference type="Gene3D" id="3.30.420.10">
    <property type="entry name" value="Ribonuclease H-like superfamily/Ribonuclease H"/>
    <property type="match status" value="1"/>
</dbReference>
<dbReference type="NCBIfam" id="TIGR03696">
    <property type="entry name" value="Rhs_assc_core"/>
    <property type="match status" value="1"/>
</dbReference>
<evidence type="ECO:0000313" key="7">
    <source>
        <dbReference type="Proteomes" id="UP000501069"/>
    </source>
</evidence>
<dbReference type="PANTHER" id="PTHR46889">
    <property type="entry name" value="TRANSPOSASE INSF FOR INSERTION SEQUENCE IS3B-RELATED"/>
    <property type="match status" value="1"/>
</dbReference>
<feature type="region of interest" description="Disordered" evidence="1">
    <location>
        <begin position="510"/>
        <end position="544"/>
    </location>
</feature>
<dbReference type="InterPro" id="IPR006530">
    <property type="entry name" value="YD"/>
</dbReference>
<reference evidence="5 6" key="1">
    <citation type="submission" date="2016-10" db="EMBL/GenBank/DDBJ databases">
        <authorList>
            <person name="Varghese N."/>
            <person name="Submissions S."/>
        </authorList>
    </citation>
    <scope>NUCLEOTIDE SEQUENCE [LARGE SCALE GENOMIC DNA]</scope>
    <source>
        <strain evidence="5 6">NLAE-zl-C196</strain>
    </source>
</reference>
<proteinExistence type="predicted"/>
<dbReference type="SUPFAM" id="SSF53098">
    <property type="entry name" value="Ribonuclease H-like"/>
    <property type="match status" value="1"/>
</dbReference>
<feature type="compositionally biased region" description="Polar residues" evidence="1">
    <location>
        <begin position="510"/>
        <end position="535"/>
    </location>
</feature>
<feature type="region of interest" description="Disordered" evidence="1">
    <location>
        <begin position="578"/>
        <end position="625"/>
    </location>
</feature>
<feature type="compositionally biased region" description="Low complexity" evidence="1">
    <location>
        <begin position="584"/>
        <end position="625"/>
    </location>
</feature>
<dbReference type="Pfam" id="PF00665">
    <property type="entry name" value="rve"/>
    <property type="match status" value="1"/>
</dbReference>
<dbReference type="EMBL" id="FOIO01000028">
    <property type="protein sequence ID" value="SET83675.1"/>
    <property type="molecule type" value="Genomic_DNA"/>
</dbReference>
<dbReference type="NCBIfam" id="NF033516">
    <property type="entry name" value="transpos_IS3"/>
    <property type="match status" value="1"/>
</dbReference>
<dbReference type="Proteomes" id="UP000182121">
    <property type="component" value="Unassembled WGS sequence"/>
</dbReference>
<evidence type="ECO:0000313" key="5">
    <source>
        <dbReference type="EMBL" id="SET83675.1"/>
    </source>
</evidence>
<accession>A0A1I0HID2</accession>
<evidence type="ECO:0000313" key="8">
    <source>
        <dbReference type="Proteomes" id="UP000719916"/>
    </source>
</evidence>
<dbReference type="InterPro" id="IPR050900">
    <property type="entry name" value="Transposase_IS3/IS150/IS904"/>
</dbReference>
<dbReference type="PROSITE" id="PS50994">
    <property type="entry name" value="INTEGRASE"/>
    <property type="match status" value="1"/>
</dbReference>
<sequence length="1017" mass="114240">MTAPMMVDAAGCATDKVKLSYDSSSKTVTIKPDRKWLESEAREYPVRIDPETTLVTPSQKVSYDYDVLNSLGEKAYEDGEGNAVNEGVVYGYDVLGRRVSMMDRSGDSSYEYDGLGRITKVTTGSGEVTTYAYDGCDQLESITYPDGKSVRYEYDKNDNLTKVTDRTGAVTTYVYDAINRVTEIHRPNGVNTYNTYNARDQIVSMVNRCDECGWIVSRYDYTYDDRGFIVAEDAVESLYAYAWDDKHDGKHESWHDDLFPHGNKHINKHDKDGIYNFQIIETKRAFTYDDDGRLLTAAENEDRQGRYDYVFKYDDMGNRIFYSKARNGSVQESAEYTYNASNQMVKVREYDGKHYRNVEYTYDTDGNRILEEEVKPDGNRKVEKSYEYSVENRLKAVRDAHDLLVAMAYDGDGNRIFQLNYNLHTDDDWKGNSGNGNGNNKDNTGSGNNGNGNGNKKSAAAAIAEFFTGEEPEAGKLGAGVSQALAERLFSEEILGGLAEGLGIPEETVTAQEETGTDSSDTANADYGQTMTATPGNAAPGAVSPGNAAASYAGKNDNGNNGNGGNVNHCGWGNGNNGNGNGNSGNENGNSGNGNGNSSTGGTNDNNGNASGNTNNTGGSQNQSGILFPVAGEVSELEQELIDMIKTTGKQKNYELVEHVNDVNRDHVEVLMELNINGIMDTAYSYGNERLTNERFTGWTGYYTYDPRGSVTGVTGSDGYIWQSYRYNAYGDITFGKPQYNNVYSYNAESFNPNIDAQYLRSRYYSVKTAGFISEDSYLGNITDPLTLNRYNYVKSSPLNYVDPSGNWPGTYYGFQVERKTVLARMQEMGIQAIYPRQSTSRRDPSHKVYPHLLKDVSAAYPDHVWSIDITYIPIQKSWLYLTAIIDWYSRYVLAWEINDTLEIPFVLDACRRALERSQPVIMNNDQGSHFTSPKYTRLFQETGCLISMDHRGRAYDNIFIERFWRSLKYEDIYLKDYQYPREARKGIYQYLEYYNNERLHQSLGYRTPASLYYGSK</sequence>
<protein>
    <submittedName>
        <fullName evidence="3">IS3 family transposase</fullName>
    </submittedName>
    <submittedName>
        <fullName evidence="5">RHS repeat-associated core domain-containing protein</fullName>
    </submittedName>
</protein>
<dbReference type="Pfam" id="PF05593">
    <property type="entry name" value="RHS_repeat"/>
    <property type="match status" value="2"/>
</dbReference>
<dbReference type="InterPro" id="IPR001584">
    <property type="entry name" value="Integrase_cat-core"/>
</dbReference>
<dbReference type="PANTHER" id="PTHR46889:SF4">
    <property type="entry name" value="TRANSPOSASE INSO FOR INSERTION SEQUENCE ELEMENT IS911B-RELATED"/>
    <property type="match status" value="1"/>
</dbReference>
<dbReference type="EMBL" id="JAAISW010000026">
    <property type="protein sequence ID" value="NSJ44922.1"/>
    <property type="molecule type" value="Genomic_DNA"/>
</dbReference>
<evidence type="ECO:0000313" key="3">
    <source>
        <dbReference type="EMBL" id="NSJ44922.1"/>
    </source>
</evidence>
<evidence type="ECO:0000313" key="4">
    <source>
        <dbReference type="EMBL" id="QIX91747.1"/>
    </source>
</evidence>
<organism evidence="5 6">
    <name type="scientific">Enterocloster clostridioformis</name>
    <dbReference type="NCBI Taxonomy" id="1531"/>
    <lineage>
        <taxon>Bacteria</taxon>
        <taxon>Bacillati</taxon>
        <taxon>Bacillota</taxon>
        <taxon>Clostridia</taxon>
        <taxon>Lachnospirales</taxon>
        <taxon>Lachnospiraceae</taxon>
        <taxon>Enterocloster</taxon>
    </lineage>
</organism>
<dbReference type="InterPro" id="IPR036397">
    <property type="entry name" value="RNaseH_sf"/>
</dbReference>
<dbReference type="GO" id="GO:0003676">
    <property type="term" value="F:nucleic acid binding"/>
    <property type="evidence" value="ECO:0007669"/>
    <property type="project" value="InterPro"/>
</dbReference>
<dbReference type="AlphaFoldDB" id="A0A1I0HID2"/>
<dbReference type="Proteomes" id="UP000719916">
    <property type="component" value="Unassembled WGS sequence"/>
</dbReference>
<reference evidence="4 7" key="2">
    <citation type="submission" date="2019-11" db="EMBL/GenBank/DDBJ databases">
        <title>FDA dAtabase for Regulatory Grade micrObial Sequences (FDA-ARGOS): Supporting development and validation of Infectious Disease Dx tests.</title>
        <authorList>
            <person name="Turner S."/>
            <person name="Byrd R."/>
            <person name="Tallon L."/>
            <person name="Sadzewicz L."/>
            <person name="Vavikolanu K."/>
            <person name="Mehta A."/>
            <person name="Aluvathingal J."/>
            <person name="Nadendla S."/>
            <person name="Myers T."/>
            <person name="Yan Y."/>
            <person name="Sichtig H."/>
        </authorList>
    </citation>
    <scope>NUCLEOTIDE SEQUENCE [LARGE SCALE GENOMIC DNA]</scope>
    <source>
        <strain evidence="4 7">FDAARGOS_739</strain>
    </source>
</reference>
<feature type="domain" description="Integrase catalytic" evidence="2">
    <location>
        <begin position="858"/>
        <end position="1017"/>
    </location>
</feature>
<dbReference type="Proteomes" id="UP000501069">
    <property type="component" value="Chromosome"/>
</dbReference>
<dbReference type="InterPro" id="IPR012337">
    <property type="entry name" value="RNaseH-like_sf"/>
</dbReference>
<dbReference type="InterPro" id="IPR031325">
    <property type="entry name" value="RHS_repeat"/>
</dbReference>
<evidence type="ECO:0000313" key="6">
    <source>
        <dbReference type="Proteomes" id="UP000182121"/>
    </source>
</evidence>
<dbReference type="Gene3D" id="2.180.10.10">
    <property type="entry name" value="RHS repeat-associated core"/>
    <property type="match status" value="3"/>
</dbReference>
<dbReference type="EMBL" id="CP050964">
    <property type="protein sequence ID" value="QIX91747.1"/>
    <property type="molecule type" value="Genomic_DNA"/>
</dbReference>
<reference evidence="3" key="4">
    <citation type="submission" date="2020-02" db="EMBL/GenBank/DDBJ databases">
        <authorList>
            <person name="Littmann E."/>
            <person name="Sorbara M."/>
        </authorList>
    </citation>
    <scope>NUCLEOTIDE SEQUENCE</scope>
    <source>
        <strain evidence="3">MSK.2.26</strain>
    </source>
</reference>
<evidence type="ECO:0000256" key="1">
    <source>
        <dbReference type="SAM" id="MobiDB-lite"/>
    </source>
</evidence>
<evidence type="ECO:0000259" key="2">
    <source>
        <dbReference type="PROSITE" id="PS50994"/>
    </source>
</evidence>
<name>A0A1I0HID2_9FIRM</name>